<name>A0A0P0V085_ORYSJ</name>
<feature type="non-terminal residue" evidence="1">
    <location>
        <position position="117"/>
    </location>
</feature>
<evidence type="ECO:0000313" key="1">
    <source>
        <dbReference type="EMBL" id="BAS71032.1"/>
    </source>
</evidence>
<dbReference type="InParanoid" id="A0A0P0V085"/>
<gene>
    <name evidence="1" type="ordered locus">Os01g0216600</name>
    <name evidence="1" type="ORF">OSNPB_010216600</name>
</gene>
<protein>
    <submittedName>
        <fullName evidence="1">Os01g0216600 protein</fullName>
    </submittedName>
</protein>
<dbReference type="AlphaFoldDB" id="A0A0P0V085"/>
<reference evidence="1 2" key="3">
    <citation type="journal article" date="2013" name="Rice">
        <title>Improvement of the Oryza sativa Nipponbare reference genome using next generation sequence and optical map data.</title>
        <authorList>
            <person name="Kawahara Y."/>
            <person name="de la Bastide M."/>
            <person name="Hamilton J.P."/>
            <person name="Kanamori H."/>
            <person name="McCombie W.R."/>
            <person name="Ouyang S."/>
            <person name="Schwartz D.C."/>
            <person name="Tanaka T."/>
            <person name="Wu J."/>
            <person name="Zhou S."/>
            <person name="Childs K.L."/>
            <person name="Davidson R.M."/>
            <person name="Lin H."/>
            <person name="Quesada-Ocampo L."/>
            <person name="Vaillancourt B."/>
            <person name="Sakai H."/>
            <person name="Lee S.S."/>
            <person name="Kim J."/>
            <person name="Numa H."/>
            <person name="Itoh T."/>
            <person name="Buell C.R."/>
            <person name="Matsumoto T."/>
        </authorList>
    </citation>
    <scope>NUCLEOTIDE SEQUENCE [LARGE SCALE GENOMIC DNA]</scope>
    <source>
        <strain evidence="2">cv. Nipponbare</strain>
    </source>
</reference>
<dbReference type="EMBL" id="AP014957">
    <property type="protein sequence ID" value="BAS71032.1"/>
    <property type="molecule type" value="Genomic_DNA"/>
</dbReference>
<sequence>LVVVGVDDLHPRVPVPQPRHRLEQRRVVVARERVLLLQAAARVVVASALARVQRQDDGHAAVGQLPRHHHLHRPFLYHRLNKCIDHTVINVNSLLDGFPGGLEEDVVVPAELSHEEE</sequence>
<accession>A0A0P0V085</accession>
<dbReference type="Proteomes" id="UP000059680">
    <property type="component" value="Chromosome 1"/>
</dbReference>
<keyword evidence="2" id="KW-1185">Reference proteome</keyword>
<reference evidence="2" key="1">
    <citation type="journal article" date="2005" name="Nature">
        <title>The map-based sequence of the rice genome.</title>
        <authorList>
            <consortium name="International rice genome sequencing project (IRGSP)"/>
            <person name="Matsumoto T."/>
            <person name="Wu J."/>
            <person name="Kanamori H."/>
            <person name="Katayose Y."/>
            <person name="Fujisawa M."/>
            <person name="Namiki N."/>
            <person name="Mizuno H."/>
            <person name="Yamamoto K."/>
            <person name="Antonio B.A."/>
            <person name="Baba T."/>
            <person name="Sakata K."/>
            <person name="Nagamura Y."/>
            <person name="Aoki H."/>
            <person name="Arikawa K."/>
            <person name="Arita K."/>
            <person name="Bito T."/>
            <person name="Chiden Y."/>
            <person name="Fujitsuka N."/>
            <person name="Fukunaka R."/>
            <person name="Hamada M."/>
            <person name="Harada C."/>
            <person name="Hayashi A."/>
            <person name="Hijishita S."/>
            <person name="Honda M."/>
            <person name="Hosokawa S."/>
            <person name="Ichikawa Y."/>
            <person name="Idonuma A."/>
            <person name="Iijima M."/>
            <person name="Ikeda M."/>
            <person name="Ikeno M."/>
            <person name="Ito K."/>
            <person name="Ito S."/>
            <person name="Ito T."/>
            <person name="Ito Y."/>
            <person name="Ito Y."/>
            <person name="Iwabuchi A."/>
            <person name="Kamiya K."/>
            <person name="Karasawa W."/>
            <person name="Kurita K."/>
            <person name="Katagiri S."/>
            <person name="Kikuta A."/>
            <person name="Kobayashi H."/>
            <person name="Kobayashi N."/>
            <person name="Machita K."/>
            <person name="Maehara T."/>
            <person name="Masukawa M."/>
            <person name="Mizubayashi T."/>
            <person name="Mukai Y."/>
            <person name="Nagasaki H."/>
            <person name="Nagata Y."/>
            <person name="Naito S."/>
            <person name="Nakashima M."/>
            <person name="Nakama Y."/>
            <person name="Nakamichi Y."/>
            <person name="Nakamura M."/>
            <person name="Meguro A."/>
            <person name="Negishi M."/>
            <person name="Ohta I."/>
            <person name="Ohta T."/>
            <person name="Okamoto M."/>
            <person name="Ono N."/>
            <person name="Saji S."/>
            <person name="Sakaguchi M."/>
            <person name="Sakai K."/>
            <person name="Shibata M."/>
            <person name="Shimokawa T."/>
            <person name="Song J."/>
            <person name="Takazaki Y."/>
            <person name="Terasawa K."/>
            <person name="Tsugane M."/>
            <person name="Tsuji K."/>
            <person name="Ueda S."/>
            <person name="Waki K."/>
            <person name="Yamagata H."/>
            <person name="Yamamoto M."/>
            <person name="Yamamoto S."/>
            <person name="Yamane H."/>
            <person name="Yoshiki S."/>
            <person name="Yoshihara R."/>
            <person name="Yukawa K."/>
            <person name="Zhong H."/>
            <person name="Yano M."/>
            <person name="Yuan Q."/>
            <person name="Ouyang S."/>
            <person name="Liu J."/>
            <person name="Jones K.M."/>
            <person name="Gansberger K."/>
            <person name="Moffat K."/>
            <person name="Hill J."/>
            <person name="Bera J."/>
            <person name="Fadrosh D."/>
            <person name="Jin S."/>
            <person name="Johri S."/>
            <person name="Kim M."/>
            <person name="Overton L."/>
            <person name="Reardon M."/>
            <person name="Tsitrin T."/>
            <person name="Vuong H."/>
            <person name="Weaver B."/>
            <person name="Ciecko A."/>
            <person name="Tallon L."/>
            <person name="Jackson J."/>
            <person name="Pai G."/>
            <person name="Aken S.V."/>
            <person name="Utterback T."/>
            <person name="Reidmuller S."/>
            <person name="Feldblyum T."/>
            <person name="Hsiao J."/>
            <person name="Zismann V."/>
            <person name="Iobst S."/>
            <person name="de Vazeille A.R."/>
            <person name="Buell C.R."/>
            <person name="Ying K."/>
            <person name="Li Y."/>
            <person name="Lu T."/>
            <person name="Huang Y."/>
            <person name="Zhao Q."/>
            <person name="Feng Q."/>
            <person name="Zhang L."/>
            <person name="Zhu J."/>
            <person name="Weng Q."/>
            <person name="Mu J."/>
            <person name="Lu Y."/>
            <person name="Fan D."/>
            <person name="Liu Y."/>
            <person name="Guan J."/>
            <person name="Zhang Y."/>
            <person name="Yu S."/>
            <person name="Liu X."/>
            <person name="Zhang Y."/>
            <person name="Hong G."/>
            <person name="Han B."/>
            <person name="Choisne N."/>
            <person name="Demange N."/>
            <person name="Orjeda G."/>
            <person name="Samain S."/>
            <person name="Cattolico L."/>
            <person name="Pelletier E."/>
            <person name="Couloux A."/>
            <person name="Segurens B."/>
            <person name="Wincker P."/>
            <person name="D'Hont A."/>
            <person name="Scarpelli C."/>
            <person name="Weissenbach J."/>
            <person name="Salanoubat M."/>
            <person name="Quetier F."/>
            <person name="Yu Y."/>
            <person name="Kim H.R."/>
            <person name="Rambo T."/>
            <person name="Currie J."/>
            <person name="Collura K."/>
            <person name="Luo M."/>
            <person name="Yang T."/>
            <person name="Ammiraju J.S.S."/>
            <person name="Engler F."/>
            <person name="Soderlund C."/>
            <person name="Wing R.A."/>
            <person name="Palmer L.E."/>
            <person name="de la Bastide M."/>
            <person name="Spiegel L."/>
            <person name="Nascimento L."/>
            <person name="Zutavern T."/>
            <person name="O'Shaughnessy A."/>
            <person name="Dike S."/>
            <person name="Dedhia N."/>
            <person name="Preston R."/>
            <person name="Balija V."/>
            <person name="McCombie W.R."/>
            <person name="Chow T."/>
            <person name="Chen H."/>
            <person name="Chung M."/>
            <person name="Chen C."/>
            <person name="Shaw J."/>
            <person name="Wu H."/>
            <person name="Hsiao K."/>
            <person name="Chao Y."/>
            <person name="Chu M."/>
            <person name="Cheng C."/>
            <person name="Hour A."/>
            <person name="Lee P."/>
            <person name="Lin S."/>
            <person name="Lin Y."/>
            <person name="Liou J."/>
            <person name="Liu S."/>
            <person name="Hsing Y."/>
            <person name="Raghuvanshi S."/>
            <person name="Mohanty A."/>
            <person name="Bharti A.K."/>
            <person name="Gaur A."/>
            <person name="Gupta V."/>
            <person name="Kumar D."/>
            <person name="Ravi V."/>
            <person name="Vij S."/>
            <person name="Kapur A."/>
            <person name="Khurana P."/>
            <person name="Khurana P."/>
            <person name="Khurana J.P."/>
            <person name="Tyagi A.K."/>
            <person name="Gaikwad K."/>
            <person name="Singh A."/>
            <person name="Dalal V."/>
            <person name="Srivastava S."/>
            <person name="Dixit A."/>
            <person name="Pal A.K."/>
            <person name="Ghazi I.A."/>
            <person name="Yadav M."/>
            <person name="Pandit A."/>
            <person name="Bhargava A."/>
            <person name="Sureshbabu K."/>
            <person name="Batra K."/>
            <person name="Sharma T.R."/>
            <person name="Mohapatra T."/>
            <person name="Singh N.K."/>
            <person name="Messing J."/>
            <person name="Nelson A.B."/>
            <person name="Fuks G."/>
            <person name="Kavchok S."/>
            <person name="Keizer G."/>
            <person name="Linton E."/>
            <person name="Llaca V."/>
            <person name="Song R."/>
            <person name="Tanyolac B."/>
            <person name="Young S."/>
            <person name="Ho-Il K."/>
            <person name="Hahn J.H."/>
            <person name="Sangsakoo G."/>
            <person name="Vanavichit A."/>
            <person name="de Mattos Luiz.A.T."/>
            <person name="Zimmer P.D."/>
            <person name="Malone G."/>
            <person name="Dellagostin O."/>
            <person name="de Oliveira A.C."/>
            <person name="Bevan M."/>
            <person name="Bancroft I."/>
            <person name="Minx P."/>
            <person name="Cordum H."/>
            <person name="Wilson R."/>
            <person name="Cheng Z."/>
            <person name="Jin W."/>
            <person name="Jiang J."/>
            <person name="Leong S.A."/>
            <person name="Iwama H."/>
            <person name="Gojobori T."/>
            <person name="Itoh T."/>
            <person name="Niimura Y."/>
            <person name="Fujii Y."/>
            <person name="Habara T."/>
            <person name="Sakai H."/>
            <person name="Sato Y."/>
            <person name="Wilson G."/>
            <person name="Kumar K."/>
            <person name="McCouch S."/>
            <person name="Juretic N."/>
            <person name="Hoen D."/>
            <person name="Wright S."/>
            <person name="Bruskiewich R."/>
            <person name="Bureau T."/>
            <person name="Miyao A."/>
            <person name="Hirochika H."/>
            <person name="Nishikawa T."/>
            <person name="Kadowaki K."/>
            <person name="Sugiura M."/>
            <person name="Burr B."/>
            <person name="Sasaki T."/>
        </authorList>
    </citation>
    <scope>NUCLEOTIDE SEQUENCE [LARGE SCALE GENOMIC DNA]</scope>
    <source>
        <strain evidence="2">cv. Nipponbare</strain>
    </source>
</reference>
<organism evidence="1 2">
    <name type="scientific">Oryza sativa subsp. japonica</name>
    <name type="common">Rice</name>
    <dbReference type="NCBI Taxonomy" id="39947"/>
    <lineage>
        <taxon>Eukaryota</taxon>
        <taxon>Viridiplantae</taxon>
        <taxon>Streptophyta</taxon>
        <taxon>Embryophyta</taxon>
        <taxon>Tracheophyta</taxon>
        <taxon>Spermatophyta</taxon>
        <taxon>Magnoliopsida</taxon>
        <taxon>Liliopsida</taxon>
        <taxon>Poales</taxon>
        <taxon>Poaceae</taxon>
        <taxon>BOP clade</taxon>
        <taxon>Oryzoideae</taxon>
        <taxon>Oryzeae</taxon>
        <taxon>Oryzinae</taxon>
        <taxon>Oryza</taxon>
        <taxon>Oryza sativa</taxon>
    </lineage>
</organism>
<evidence type="ECO:0000313" key="2">
    <source>
        <dbReference type="Proteomes" id="UP000059680"/>
    </source>
</evidence>
<dbReference type="Gramene" id="Os01t0216600-00">
    <property type="protein sequence ID" value="Os01t0216600-00"/>
    <property type="gene ID" value="Os01g0216600"/>
</dbReference>
<dbReference type="PaxDb" id="39947-A0A0P0V085"/>
<proteinExistence type="predicted"/>
<reference evidence="1 2" key="2">
    <citation type="journal article" date="2013" name="Plant Cell Physiol.">
        <title>Rice Annotation Project Database (RAP-DB): an integrative and interactive database for rice genomics.</title>
        <authorList>
            <person name="Sakai H."/>
            <person name="Lee S.S."/>
            <person name="Tanaka T."/>
            <person name="Numa H."/>
            <person name="Kim J."/>
            <person name="Kawahara Y."/>
            <person name="Wakimoto H."/>
            <person name="Yang C.C."/>
            <person name="Iwamoto M."/>
            <person name="Abe T."/>
            <person name="Yamada Y."/>
            <person name="Muto A."/>
            <person name="Inokuchi H."/>
            <person name="Ikemura T."/>
            <person name="Matsumoto T."/>
            <person name="Sasaki T."/>
            <person name="Itoh T."/>
        </authorList>
    </citation>
    <scope>NUCLEOTIDE SEQUENCE [LARGE SCALE GENOMIC DNA]</scope>
    <source>
        <strain evidence="2">cv. Nipponbare</strain>
    </source>
</reference>